<comment type="function">
    <text evidence="6">Stores iron in a soluble, non-toxic, readily available form. Important for iron homeostasis. Iron is taken up in the ferrous form and deposited as ferric hydroxides after oxidation.</text>
</comment>
<dbReference type="GO" id="GO:0005737">
    <property type="term" value="C:cytoplasm"/>
    <property type="evidence" value="ECO:0007669"/>
    <property type="project" value="TreeGrafter"/>
</dbReference>
<dbReference type="RefSeq" id="XP_026747181.1">
    <property type="nucleotide sequence ID" value="XM_026891380.1"/>
</dbReference>
<dbReference type="GO" id="GO:0004322">
    <property type="term" value="F:ferroxidase activity"/>
    <property type="evidence" value="ECO:0007669"/>
    <property type="project" value="UniProtKB-EC"/>
</dbReference>
<reference evidence="9" key="1">
    <citation type="submission" date="2025-08" db="UniProtKB">
        <authorList>
            <consortium name="RefSeq"/>
        </authorList>
    </citation>
    <scope>IDENTIFICATION</scope>
</reference>
<sequence length="201" mass="23324">MLQNQSHKLLKYSLTKISNLFKLRYLDYHNYSKKIEEVVNIQIQAEQQAAQDYLNLAVSFLHPLKSLHGAGGFFFKMYKEEIDHMEKLIRYQLLRGGLPNICGVDPPSKNKNTTLLDAFKQSYKMEIEITKLLEQGVVIAEGVKDYHYAEFVTSVFLTEQIQSIHEISSHVAQLTALGNNHHALYHYDWKLAKMYPYSVKI</sequence>
<proteinExistence type="inferred from homology"/>
<dbReference type="GO" id="GO:0006879">
    <property type="term" value="P:intracellular iron ion homeostasis"/>
    <property type="evidence" value="ECO:0007669"/>
    <property type="project" value="UniProtKB-KW"/>
</dbReference>
<feature type="binding site" evidence="5">
    <location>
        <position position="126"/>
    </location>
    <ligand>
        <name>Fe cation</name>
        <dbReference type="ChEBI" id="CHEBI:24875"/>
        <label>1</label>
    </ligand>
</feature>
<feature type="binding site" evidence="5">
    <location>
        <position position="160"/>
    </location>
    <ligand>
        <name>Fe cation</name>
        <dbReference type="ChEBI" id="CHEBI:24875"/>
        <label>1</label>
    </ligand>
</feature>
<evidence type="ECO:0000256" key="1">
    <source>
        <dbReference type="ARBA" id="ARBA00007513"/>
    </source>
</evidence>
<gene>
    <name evidence="9" type="primary">LOC113508380</name>
</gene>
<dbReference type="InParanoid" id="A0A7E5X446"/>
<keyword evidence="8" id="KW-1185">Reference proteome</keyword>
<dbReference type="Pfam" id="PF00210">
    <property type="entry name" value="Ferritin"/>
    <property type="match status" value="1"/>
</dbReference>
<dbReference type="Gene3D" id="1.20.1260.10">
    <property type="match status" value="1"/>
</dbReference>
<organism evidence="8 9">
    <name type="scientific">Trichoplusia ni</name>
    <name type="common">Cabbage looper</name>
    <dbReference type="NCBI Taxonomy" id="7111"/>
    <lineage>
        <taxon>Eukaryota</taxon>
        <taxon>Metazoa</taxon>
        <taxon>Ecdysozoa</taxon>
        <taxon>Arthropoda</taxon>
        <taxon>Hexapoda</taxon>
        <taxon>Insecta</taxon>
        <taxon>Pterygota</taxon>
        <taxon>Neoptera</taxon>
        <taxon>Endopterygota</taxon>
        <taxon>Lepidoptera</taxon>
        <taxon>Glossata</taxon>
        <taxon>Ditrysia</taxon>
        <taxon>Noctuoidea</taxon>
        <taxon>Noctuidae</taxon>
        <taxon>Plusiinae</taxon>
        <taxon>Trichoplusia</taxon>
    </lineage>
</organism>
<evidence type="ECO:0000259" key="7">
    <source>
        <dbReference type="PROSITE" id="PS50905"/>
    </source>
</evidence>
<evidence type="ECO:0000256" key="5">
    <source>
        <dbReference type="PIRSR" id="PIRSR601519-1"/>
    </source>
</evidence>
<dbReference type="GeneID" id="113508380"/>
<keyword evidence="3 5" id="KW-0479">Metal-binding</keyword>
<dbReference type="InterPro" id="IPR009078">
    <property type="entry name" value="Ferritin-like_SF"/>
</dbReference>
<evidence type="ECO:0000256" key="3">
    <source>
        <dbReference type="ARBA" id="ARBA00022723"/>
    </source>
</evidence>
<dbReference type="OrthoDB" id="186462at2759"/>
<keyword evidence="4 5" id="KW-0408">Iron</keyword>
<feature type="binding site" evidence="5">
    <location>
        <position position="81"/>
    </location>
    <ligand>
        <name>Fe cation</name>
        <dbReference type="ChEBI" id="CHEBI:24875"/>
        <label>1</label>
    </ligand>
</feature>
<accession>A0A7E5X446</accession>
<comment type="similarity">
    <text evidence="1 6">Belongs to the ferritin family.</text>
</comment>
<keyword evidence="2 6" id="KW-0409">Iron storage</keyword>
<dbReference type="InterPro" id="IPR001519">
    <property type="entry name" value="Ferritin"/>
</dbReference>
<evidence type="ECO:0000256" key="6">
    <source>
        <dbReference type="RuleBase" id="RU361145"/>
    </source>
</evidence>
<dbReference type="EC" id="1.16.3.1" evidence="6"/>
<keyword evidence="6" id="KW-0560">Oxidoreductase</keyword>
<dbReference type="InterPro" id="IPR008331">
    <property type="entry name" value="Ferritin_DPS_dom"/>
</dbReference>
<dbReference type="Proteomes" id="UP000322000">
    <property type="component" value="Chromosome 2"/>
</dbReference>
<evidence type="ECO:0000256" key="4">
    <source>
        <dbReference type="ARBA" id="ARBA00023004"/>
    </source>
</evidence>
<evidence type="ECO:0000313" key="8">
    <source>
        <dbReference type="Proteomes" id="UP000322000"/>
    </source>
</evidence>
<dbReference type="GO" id="GO:0006826">
    <property type="term" value="P:iron ion transport"/>
    <property type="evidence" value="ECO:0007669"/>
    <property type="project" value="InterPro"/>
</dbReference>
<dbReference type="AlphaFoldDB" id="A0A7E5X446"/>
<feature type="binding site" evidence="5">
    <location>
        <position position="84"/>
    </location>
    <ligand>
        <name>Fe cation</name>
        <dbReference type="ChEBI" id="CHEBI:24875"/>
        <label>1</label>
    </ligand>
</feature>
<comment type="catalytic activity">
    <reaction evidence="6">
        <text>4 Fe(2+) + O2 + 4 H(+) = 4 Fe(3+) + 2 H2O</text>
        <dbReference type="Rhea" id="RHEA:11148"/>
        <dbReference type="ChEBI" id="CHEBI:15377"/>
        <dbReference type="ChEBI" id="CHEBI:15378"/>
        <dbReference type="ChEBI" id="CHEBI:15379"/>
        <dbReference type="ChEBI" id="CHEBI:29033"/>
        <dbReference type="ChEBI" id="CHEBI:29034"/>
        <dbReference type="EC" id="1.16.3.1"/>
    </reaction>
</comment>
<dbReference type="GO" id="GO:0008199">
    <property type="term" value="F:ferric iron binding"/>
    <property type="evidence" value="ECO:0007669"/>
    <property type="project" value="InterPro"/>
</dbReference>
<dbReference type="GO" id="GO:0008198">
    <property type="term" value="F:ferrous iron binding"/>
    <property type="evidence" value="ECO:0007669"/>
    <property type="project" value="TreeGrafter"/>
</dbReference>
<dbReference type="KEGG" id="tnl:113508380"/>
<feature type="domain" description="Ferritin-like diiron" evidence="7">
    <location>
        <begin position="29"/>
        <end position="178"/>
    </location>
</feature>
<feature type="binding site" evidence="5">
    <location>
        <position position="46"/>
    </location>
    <ligand>
        <name>Fe cation</name>
        <dbReference type="ChEBI" id="CHEBI:24875"/>
        <label>1</label>
    </ligand>
</feature>
<dbReference type="PANTHER" id="PTHR11431:SF75">
    <property type="entry name" value="FERRITIN"/>
    <property type="match status" value="1"/>
</dbReference>
<dbReference type="PANTHER" id="PTHR11431">
    <property type="entry name" value="FERRITIN"/>
    <property type="match status" value="1"/>
</dbReference>
<protein>
    <recommendedName>
        <fullName evidence="6">Ferritin</fullName>
        <ecNumber evidence="6">1.16.3.1</ecNumber>
    </recommendedName>
</protein>
<dbReference type="InterPro" id="IPR009040">
    <property type="entry name" value="Ferritin-like_diiron"/>
</dbReference>
<evidence type="ECO:0000313" key="9">
    <source>
        <dbReference type="RefSeq" id="XP_026747181.1"/>
    </source>
</evidence>
<dbReference type="PROSITE" id="PS50905">
    <property type="entry name" value="FERRITIN_LIKE"/>
    <property type="match status" value="1"/>
</dbReference>
<evidence type="ECO:0000256" key="2">
    <source>
        <dbReference type="ARBA" id="ARBA00022434"/>
    </source>
</evidence>
<name>A0A7E5X446_TRINI</name>
<dbReference type="SUPFAM" id="SSF47240">
    <property type="entry name" value="Ferritin-like"/>
    <property type="match status" value="1"/>
</dbReference>
<dbReference type="InterPro" id="IPR012347">
    <property type="entry name" value="Ferritin-like"/>
</dbReference>